<proteinExistence type="predicted"/>
<dbReference type="AlphaFoldDB" id="A0A2H0YTE3"/>
<organism evidence="1 2">
    <name type="scientific">Candidatus Kerfeldbacteria bacterium CG08_land_8_20_14_0_20_43_14</name>
    <dbReference type="NCBI Taxonomy" id="2014246"/>
    <lineage>
        <taxon>Bacteria</taxon>
        <taxon>Candidatus Kerfeldiibacteriota</taxon>
    </lineage>
</organism>
<sequence>MTGEKLLEIISLYDKILAPYPAKQLERYDVFPETDEEFLAHLRWMLGEMRERALNGKLKKALRWLGFIQGVLAGKALRTIAQLREDSRSA</sequence>
<name>A0A2H0YTE3_9BACT</name>
<dbReference type="Proteomes" id="UP000236845">
    <property type="component" value="Unassembled WGS sequence"/>
</dbReference>
<evidence type="ECO:0000313" key="2">
    <source>
        <dbReference type="Proteomes" id="UP000236845"/>
    </source>
</evidence>
<evidence type="ECO:0000313" key="1">
    <source>
        <dbReference type="EMBL" id="PIS41022.1"/>
    </source>
</evidence>
<protein>
    <submittedName>
        <fullName evidence="1">Uncharacterized protein</fullName>
    </submittedName>
</protein>
<comment type="caution">
    <text evidence="1">The sequence shown here is derived from an EMBL/GenBank/DDBJ whole genome shotgun (WGS) entry which is preliminary data.</text>
</comment>
<accession>A0A2H0YTE3</accession>
<reference evidence="2" key="1">
    <citation type="submission" date="2017-09" db="EMBL/GenBank/DDBJ databases">
        <title>Depth-based differentiation of microbial function through sediment-hosted aquifers and enrichment of novel symbionts in the deep terrestrial subsurface.</title>
        <authorList>
            <person name="Probst A.J."/>
            <person name="Ladd B."/>
            <person name="Jarett J.K."/>
            <person name="Geller-Mcgrath D.E."/>
            <person name="Sieber C.M.K."/>
            <person name="Emerson J.B."/>
            <person name="Anantharaman K."/>
            <person name="Thomas B.C."/>
            <person name="Malmstrom R."/>
            <person name="Stieglmeier M."/>
            <person name="Klingl A."/>
            <person name="Woyke T."/>
            <person name="Ryan C.M."/>
            <person name="Banfield J.F."/>
        </authorList>
    </citation>
    <scope>NUCLEOTIDE SEQUENCE [LARGE SCALE GENOMIC DNA]</scope>
</reference>
<dbReference type="EMBL" id="PEXW01000005">
    <property type="protein sequence ID" value="PIS41022.1"/>
    <property type="molecule type" value="Genomic_DNA"/>
</dbReference>
<gene>
    <name evidence="1" type="ORF">COT26_00225</name>
</gene>